<sequence>MANSISQFYVEDDSPEVVYFPFVDLDLSPNASVGWEQYYSGSGAASSPGQLGVGSSTHITYLNQASLMIKWNGTGIDLLGNTLDASYQVNLDGINIYPNTSDPDTILASFHDLNNTNHTLLLTTITNQTTPDSYVAFDKALITYAAPVGVVNSTANSKTIDDGDSIAFMGQWSYATDSTGNSMHISNTAGDHALTTFVGKCLPLGSAITIYGLVSSYSGNYSVTVDNITTSFSALSSYNDSNALLFFLTDLSQDVSHTLVLTNTQNSTFGLSVGGMNVTTFGDAILTVTNSSSSSSGGTIAAIVLGAVLLLILACILMYWLFVVRPRTRLRRRSRSSPCNRKMTNPERVIDISPPPGEEETEVASLSTSKGYGFGLGLQRTFPFFRKSKNGDSSNGHGDVIRPRSRSVSHIATPHGERDDKHLSTNTLAVEFATFAFPPESEKLAPGWANPITRTSFYSPGKGHTRVGSHRVALPELRVEDVGVEDVYDDDDADAKTLTSRQDETLAATLSLSPRTSEAPGLHAPAIPSMMGIDGVLTDSEGEVSPLPPRYSHLLEVRETSPFRVDVGAILGQLKGNRDSRRTSASGSSTWSRVRARLSRRANRDDGKQGKPETPPETSSPESVPVVMLQSGSEPPPSENAPASGTYSFLDFASSYSSLRRQSKTTTLSSAAAELGHGGDRSPWNDNMSMRMVRIERDKPSETTRPGPDAPSTVSQGSQTESPSDKSVAHSSPSTAPATHTTHGSLFPFPVTIPPSSHMPHPFNIESQHQREREELQSLPPPPPVAQHAEIPPHSGLPQDANSPTESVPFSVSDVHFRHSYSEYTDADSRRTSAASALPPHPPLPSSQPNLPPPYIVQRVLGMTPVASHTPAARLAAGPASASSTISRLVARPGTSPLGSPPRVHYRTGSVIGPRPPGSSRGSPNLQLPLQGSWGRGQRTTVNNNKPPSSPGYG</sequence>
<feature type="compositionally biased region" description="Low complexity" evidence="1">
    <location>
        <begin position="909"/>
        <end position="924"/>
    </location>
</feature>
<reference evidence="3 4" key="1">
    <citation type="submission" date="2016-03" db="EMBL/GenBank/DDBJ databases">
        <title>Comparative genomics of the ectomycorrhizal sister species Rhizopogon vinicolor and Rhizopogon vesiculosus (Basidiomycota: Boletales) reveals a divergence of the mating type B locus.</title>
        <authorList>
            <person name="Mujic A.B."/>
            <person name="Kuo A."/>
            <person name="Tritt A."/>
            <person name="Lipzen A."/>
            <person name="Chen C."/>
            <person name="Johnson J."/>
            <person name="Sharma A."/>
            <person name="Barry K."/>
            <person name="Grigoriev I.V."/>
            <person name="Spatafora J.W."/>
        </authorList>
    </citation>
    <scope>NUCLEOTIDE SEQUENCE [LARGE SCALE GENOMIC DNA]</scope>
    <source>
        <strain evidence="3 4">AM-OR11-056</strain>
    </source>
</reference>
<dbReference type="AlphaFoldDB" id="A0A1J8QFR7"/>
<dbReference type="OrthoDB" id="2576334at2759"/>
<dbReference type="Gene3D" id="2.60.120.260">
    <property type="entry name" value="Galactose-binding domain-like"/>
    <property type="match status" value="1"/>
</dbReference>
<feature type="compositionally biased region" description="Polar residues" evidence="1">
    <location>
        <begin position="800"/>
        <end position="809"/>
    </location>
</feature>
<feature type="region of interest" description="Disordered" evidence="1">
    <location>
        <begin position="387"/>
        <end position="407"/>
    </location>
</feature>
<feature type="region of interest" description="Disordered" evidence="1">
    <location>
        <begin position="577"/>
        <end position="644"/>
    </location>
</feature>
<comment type="caution">
    <text evidence="3">The sequence shown here is derived from an EMBL/GenBank/DDBJ whole genome shotgun (WGS) entry which is preliminary data.</text>
</comment>
<feature type="region of interest" description="Disordered" evidence="1">
    <location>
        <begin position="668"/>
        <end position="687"/>
    </location>
</feature>
<evidence type="ECO:0000256" key="2">
    <source>
        <dbReference type="SAM" id="Phobius"/>
    </source>
</evidence>
<keyword evidence="2" id="KW-1133">Transmembrane helix</keyword>
<protein>
    <recommendedName>
        <fullName evidence="5">Transmembrane protein</fullName>
    </recommendedName>
</protein>
<dbReference type="EMBL" id="LVVM01000530">
    <property type="protein sequence ID" value="OJA20542.1"/>
    <property type="molecule type" value="Genomic_DNA"/>
</dbReference>
<accession>A0A1J8QFR7</accession>
<dbReference type="Proteomes" id="UP000183567">
    <property type="component" value="Unassembled WGS sequence"/>
</dbReference>
<feature type="region of interest" description="Disordered" evidence="1">
    <location>
        <begin position="335"/>
        <end position="361"/>
    </location>
</feature>
<feature type="region of interest" description="Disordered" evidence="1">
    <location>
        <begin position="824"/>
        <end position="855"/>
    </location>
</feature>
<organism evidence="3 4">
    <name type="scientific">Rhizopogon vesiculosus</name>
    <dbReference type="NCBI Taxonomy" id="180088"/>
    <lineage>
        <taxon>Eukaryota</taxon>
        <taxon>Fungi</taxon>
        <taxon>Dikarya</taxon>
        <taxon>Basidiomycota</taxon>
        <taxon>Agaricomycotina</taxon>
        <taxon>Agaricomycetes</taxon>
        <taxon>Agaricomycetidae</taxon>
        <taxon>Boletales</taxon>
        <taxon>Suillineae</taxon>
        <taxon>Rhizopogonaceae</taxon>
        <taxon>Rhizopogon</taxon>
    </lineage>
</organism>
<proteinExistence type="predicted"/>
<feature type="compositionally biased region" description="Basic and acidic residues" evidence="1">
    <location>
        <begin position="602"/>
        <end position="611"/>
    </location>
</feature>
<evidence type="ECO:0008006" key="5">
    <source>
        <dbReference type="Google" id="ProtNLM"/>
    </source>
</evidence>
<feature type="compositionally biased region" description="Polar residues" evidence="1">
    <location>
        <begin position="938"/>
        <end position="947"/>
    </location>
</feature>
<feature type="compositionally biased region" description="Low complexity" evidence="1">
    <location>
        <begin position="616"/>
        <end position="633"/>
    </location>
</feature>
<feature type="transmembrane region" description="Helical" evidence="2">
    <location>
        <begin position="300"/>
        <end position="323"/>
    </location>
</feature>
<feature type="compositionally biased region" description="Pro residues" evidence="1">
    <location>
        <begin position="839"/>
        <end position="855"/>
    </location>
</feature>
<evidence type="ECO:0000313" key="4">
    <source>
        <dbReference type="Proteomes" id="UP000183567"/>
    </source>
</evidence>
<name>A0A1J8QFR7_9AGAM</name>
<gene>
    <name evidence="3" type="ORF">AZE42_01604</name>
</gene>
<evidence type="ECO:0000256" key="1">
    <source>
        <dbReference type="SAM" id="MobiDB-lite"/>
    </source>
</evidence>
<feature type="compositionally biased region" description="Polar residues" evidence="1">
    <location>
        <begin position="712"/>
        <end position="722"/>
    </location>
</feature>
<keyword evidence="2" id="KW-0812">Transmembrane</keyword>
<feature type="region of interest" description="Disordered" evidence="1">
    <location>
        <begin position="891"/>
        <end position="954"/>
    </location>
</feature>
<keyword evidence="4" id="KW-1185">Reference proteome</keyword>
<dbReference type="STRING" id="180088.A0A1J8QFR7"/>
<feature type="compositionally biased region" description="Low complexity" evidence="1">
    <location>
        <begin position="729"/>
        <end position="743"/>
    </location>
</feature>
<evidence type="ECO:0000313" key="3">
    <source>
        <dbReference type="EMBL" id="OJA20542.1"/>
    </source>
</evidence>
<feature type="region of interest" description="Disordered" evidence="1">
    <location>
        <begin position="698"/>
        <end position="809"/>
    </location>
</feature>
<keyword evidence="2" id="KW-0472">Membrane</keyword>